<comment type="catalytic activity">
    <reaction evidence="9">
        <text>1,2-didecanoylglycerol + H2O = decanoylglycerol + decanoate + H(+)</text>
        <dbReference type="Rhea" id="RHEA:48596"/>
        <dbReference type="ChEBI" id="CHEBI:11152"/>
        <dbReference type="ChEBI" id="CHEBI:15377"/>
        <dbReference type="ChEBI" id="CHEBI:15378"/>
        <dbReference type="ChEBI" id="CHEBI:27689"/>
        <dbReference type="ChEBI" id="CHEBI:90605"/>
    </reaction>
</comment>
<dbReference type="Gene3D" id="3.40.50.1820">
    <property type="entry name" value="alpha/beta hydrolase"/>
    <property type="match status" value="1"/>
</dbReference>
<comment type="catalytic activity">
    <reaction evidence="11">
        <text>1-octadecanoyl-2-(5Z,8Z,11Z,14Z-eicosatetraenoyl)-sn-glycerol + H2O = 2-(5Z,8Z,11Z,14Z-eicosatetraenoyl)-glycerol + octadecanoate + H(+)</text>
        <dbReference type="Rhea" id="RHEA:38507"/>
        <dbReference type="ChEBI" id="CHEBI:15377"/>
        <dbReference type="ChEBI" id="CHEBI:15378"/>
        <dbReference type="ChEBI" id="CHEBI:25629"/>
        <dbReference type="ChEBI" id="CHEBI:52392"/>
        <dbReference type="ChEBI" id="CHEBI:75728"/>
    </reaction>
</comment>
<name>A0AAV2BXH3_9ARAC</name>
<dbReference type="AlphaFoldDB" id="A0AAV2BXH3"/>
<evidence type="ECO:0000256" key="11">
    <source>
        <dbReference type="ARBA" id="ARBA00048919"/>
    </source>
</evidence>
<comment type="caution">
    <text evidence="13">The sequence shown here is derived from an EMBL/GenBank/DDBJ whole genome shotgun (WGS) entry which is preliminary data.</text>
</comment>
<dbReference type="Pfam" id="PF00561">
    <property type="entry name" value="Abhydrolase_1"/>
    <property type="match status" value="1"/>
</dbReference>
<evidence type="ECO:0000313" key="14">
    <source>
        <dbReference type="Proteomes" id="UP001497382"/>
    </source>
</evidence>
<feature type="domain" description="AB hydrolase-1" evidence="12">
    <location>
        <begin position="52"/>
        <end position="300"/>
    </location>
</feature>
<protein>
    <recommendedName>
        <fullName evidence="7">sn-1-specific diacylglycerol lipase ABHD11</fullName>
        <ecNumber evidence="3">3.1.1.116</ecNumber>
    </recommendedName>
    <alternativeName>
        <fullName evidence="4">Alpha/beta hydrolase domain-containing protein 11</fullName>
    </alternativeName>
</protein>
<dbReference type="InterPro" id="IPR000073">
    <property type="entry name" value="AB_hydrolase_1"/>
</dbReference>
<evidence type="ECO:0000259" key="12">
    <source>
        <dbReference type="Pfam" id="PF00561"/>
    </source>
</evidence>
<evidence type="ECO:0000256" key="5">
    <source>
        <dbReference type="ARBA" id="ARBA00043667"/>
    </source>
</evidence>
<evidence type="ECO:0000256" key="10">
    <source>
        <dbReference type="ARBA" id="ARBA00048513"/>
    </source>
</evidence>
<dbReference type="EC" id="3.1.1.116" evidence="3"/>
<dbReference type="InterPro" id="IPR029058">
    <property type="entry name" value="AB_hydrolase_fold"/>
</dbReference>
<accession>A0AAV2BXH3</accession>
<comment type="catalytic activity">
    <reaction evidence="5">
        <text>a 1,2-diacyl-sn-glycerol + H2O = a 2-acylglycerol + a fatty acid + H(+)</text>
        <dbReference type="Rhea" id="RHEA:33275"/>
        <dbReference type="ChEBI" id="CHEBI:15377"/>
        <dbReference type="ChEBI" id="CHEBI:15378"/>
        <dbReference type="ChEBI" id="CHEBI:17389"/>
        <dbReference type="ChEBI" id="CHEBI:17815"/>
        <dbReference type="ChEBI" id="CHEBI:28868"/>
        <dbReference type="EC" id="3.1.1.116"/>
    </reaction>
</comment>
<evidence type="ECO:0000313" key="13">
    <source>
        <dbReference type="EMBL" id="CAL1300748.1"/>
    </source>
</evidence>
<evidence type="ECO:0000256" key="4">
    <source>
        <dbReference type="ARBA" id="ARBA00042703"/>
    </source>
</evidence>
<sequence length="321" mass="36329">MLNLLRLWKKENKLFLSPEIRKQSHVPVRLAYNSYEPECHDWCLSPYRRCSPIIFLHGLTSCKETWGNIPQIFANELKRKAYTLDARNHGDSGWSDIFTTDDLVNDLLFFMDAVNADRAILIGHSMGGTVAIQMALEAPERVEMIIVEEMFVSQPPDILLEIPLLYVRRAPVAVKMIPREADDMEAVRFIMDYVNKGLPPGLSDLQNPSKVDKSTWALRRTPEGHLALKANMCVLEKSLLLAMETKKTLCGSFDGPACFIYGKQSAFNVSLDEENIKKCFPNAILIGVEGAKHTVHSDKPRQFVEAVLNFLMGNKPPKNRL</sequence>
<gene>
    <name evidence="13" type="ORF">LARSCL_LOCUS22095</name>
</gene>
<proteinExistence type="inferred from homology"/>
<evidence type="ECO:0000256" key="9">
    <source>
        <dbReference type="ARBA" id="ARBA00048504"/>
    </source>
</evidence>
<comment type="catalytic activity">
    <reaction evidence="8">
        <text>1-octadecanoyl-2-(4Z,7Z,10Z,13Z,16Z,19Z-docosahexaenoyl)-sn-glycerol + H2O = 2-(4Z,7Z,10Z,13Z,16Z,19Z-docosahexaenoyl)-glycerol + octadecanoate + H(+)</text>
        <dbReference type="Rhea" id="RHEA:77107"/>
        <dbReference type="ChEBI" id="CHEBI:15377"/>
        <dbReference type="ChEBI" id="CHEBI:15378"/>
        <dbReference type="ChEBI" id="CHEBI:25629"/>
        <dbReference type="ChEBI" id="CHEBI:77129"/>
        <dbReference type="ChEBI" id="CHEBI:186738"/>
    </reaction>
</comment>
<comment type="catalytic activity">
    <reaction evidence="10">
        <text>1-octadecanoyl-2-(9Z-octadecenoyl)-sn-glycerol + H2O = 2-(9Z-octadecenoyl)-glycerol + octadecanoate + H(+)</text>
        <dbReference type="Rhea" id="RHEA:77103"/>
        <dbReference type="ChEBI" id="CHEBI:15377"/>
        <dbReference type="ChEBI" id="CHEBI:15378"/>
        <dbReference type="ChEBI" id="CHEBI:25629"/>
        <dbReference type="ChEBI" id="CHEBI:73990"/>
        <dbReference type="ChEBI" id="CHEBI:75468"/>
    </reaction>
</comment>
<keyword evidence="2" id="KW-0378">Hydrolase</keyword>
<evidence type="ECO:0000256" key="3">
    <source>
        <dbReference type="ARBA" id="ARBA00026104"/>
    </source>
</evidence>
<dbReference type="Proteomes" id="UP001497382">
    <property type="component" value="Unassembled WGS sequence"/>
</dbReference>
<reference evidence="13 14" key="1">
    <citation type="submission" date="2024-04" db="EMBL/GenBank/DDBJ databases">
        <authorList>
            <person name="Rising A."/>
            <person name="Reimegard J."/>
            <person name="Sonavane S."/>
            <person name="Akerstrom W."/>
            <person name="Nylinder S."/>
            <person name="Hedman E."/>
            <person name="Kallberg Y."/>
        </authorList>
    </citation>
    <scope>NUCLEOTIDE SEQUENCE [LARGE SCALE GENOMIC DNA]</scope>
</reference>
<comment type="catalytic activity">
    <reaction evidence="6">
        <text>a 1,3-diacyl-sn-glycerol + H2O = a 1-acyl-sn-glycerol + a fatty acid + H(+)</text>
        <dbReference type="Rhea" id="RHEA:38503"/>
        <dbReference type="ChEBI" id="CHEBI:15377"/>
        <dbReference type="ChEBI" id="CHEBI:15378"/>
        <dbReference type="ChEBI" id="CHEBI:28868"/>
        <dbReference type="ChEBI" id="CHEBI:64683"/>
        <dbReference type="ChEBI" id="CHEBI:77272"/>
    </reaction>
</comment>
<evidence type="ECO:0000256" key="2">
    <source>
        <dbReference type="ARBA" id="ARBA00022801"/>
    </source>
</evidence>
<evidence type="ECO:0000256" key="1">
    <source>
        <dbReference type="ARBA" id="ARBA00008645"/>
    </source>
</evidence>
<dbReference type="PANTHER" id="PTHR46118:SF4">
    <property type="entry name" value="PROTEIN ABHD11"/>
    <property type="match status" value="1"/>
</dbReference>
<dbReference type="GO" id="GO:0052689">
    <property type="term" value="F:carboxylic ester hydrolase activity"/>
    <property type="evidence" value="ECO:0007669"/>
    <property type="project" value="TreeGrafter"/>
</dbReference>
<dbReference type="EMBL" id="CAXIEN010000576">
    <property type="protein sequence ID" value="CAL1300748.1"/>
    <property type="molecule type" value="Genomic_DNA"/>
</dbReference>
<evidence type="ECO:0000256" key="6">
    <source>
        <dbReference type="ARBA" id="ARBA00043742"/>
    </source>
</evidence>
<dbReference type="PANTHER" id="PTHR46118">
    <property type="entry name" value="PROTEIN ABHD11"/>
    <property type="match status" value="1"/>
</dbReference>
<comment type="similarity">
    <text evidence="1">Belongs to the AB hydrolase superfamily.</text>
</comment>
<evidence type="ECO:0000256" key="8">
    <source>
        <dbReference type="ARBA" id="ARBA00048283"/>
    </source>
</evidence>
<organism evidence="13 14">
    <name type="scientific">Larinioides sclopetarius</name>
    <dbReference type="NCBI Taxonomy" id="280406"/>
    <lineage>
        <taxon>Eukaryota</taxon>
        <taxon>Metazoa</taxon>
        <taxon>Ecdysozoa</taxon>
        <taxon>Arthropoda</taxon>
        <taxon>Chelicerata</taxon>
        <taxon>Arachnida</taxon>
        <taxon>Araneae</taxon>
        <taxon>Araneomorphae</taxon>
        <taxon>Entelegynae</taxon>
        <taxon>Araneoidea</taxon>
        <taxon>Araneidae</taxon>
        <taxon>Larinioides</taxon>
    </lineage>
</organism>
<keyword evidence="14" id="KW-1185">Reference proteome</keyword>
<evidence type="ECO:0000256" key="7">
    <source>
        <dbReference type="ARBA" id="ARBA00044064"/>
    </source>
</evidence>
<dbReference type="SUPFAM" id="SSF53474">
    <property type="entry name" value="alpha/beta-Hydrolases"/>
    <property type="match status" value="1"/>
</dbReference>